<dbReference type="EMBL" id="KK104998">
    <property type="protein sequence ID" value="KIY93159.1"/>
    <property type="molecule type" value="Genomic_DNA"/>
</dbReference>
<dbReference type="CDD" id="cd03714">
    <property type="entry name" value="RT_DIRS1"/>
    <property type="match status" value="1"/>
</dbReference>
<feature type="non-terminal residue" evidence="5">
    <location>
        <position position="1197"/>
    </location>
</feature>
<keyword evidence="3" id="KW-0472">Membrane</keyword>
<dbReference type="GO" id="GO:0006310">
    <property type="term" value="P:DNA recombination"/>
    <property type="evidence" value="ECO:0007669"/>
    <property type="project" value="UniProtKB-KW"/>
</dbReference>
<keyword evidence="3" id="KW-1133">Transmembrane helix</keyword>
<evidence type="ECO:0000313" key="6">
    <source>
        <dbReference type="Proteomes" id="UP000054498"/>
    </source>
</evidence>
<keyword evidence="5" id="KW-0548">Nucleotidyltransferase</keyword>
<dbReference type="OrthoDB" id="534186at2759"/>
<dbReference type="CDD" id="cd09275">
    <property type="entry name" value="RNase_HI_RT_DIRS1"/>
    <property type="match status" value="1"/>
</dbReference>
<keyword evidence="3" id="KW-0812">Transmembrane</keyword>
<evidence type="ECO:0000256" key="1">
    <source>
        <dbReference type="ARBA" id="ARBA00023172"/>
    </source>
</evidence>
<dbReference type="GO" id="GO:0032259">
    <property type="term" value="P:methylation"/>
    <property type="evidence" value="ECO:0007669"/>
    <property type="project" value="UniProtKB-KW"/>
</dbReference>
<gene>
    <name evidence="5" type="ORF">MNEG_14804</name>
</gene>
<feature type="region of interest" description="Disordered" evidence="2">
    <location>
        <begin position="1142"/>
        <end position="1197"/>
    </location>
</feature>
<dbReference type="GO" id="GO:0009307">
    <property type="term" value="P:DNA restriction-modification system"/>
    <property type="evidence" value="ECO:0007669"/>
    <property type="project" value="InterPro"/>
</dbReference>
<dbReference type="SUPFAM" id="SSF56672">
    <property type="entry name" value="DNA/RNA polymerases"/>
    <property type="match status" value="1"/>
</dbReference>
<dbReference type="InterPro" id="IPR000477">
    <property type="entry name" value="RT_dom"/>
</dbReference>
<dbReference type="Gene3D" id="1.10.443.10">
    <property type="entry name" value="Intergrase catalytic core"/>
    <property type="match status" value="1"/>
</dbReference>
<dbReference type="Pfam" id="PF05869">
    <property type="entry name" value="Dam"/>
    <property type="match status" value="1"/>
</dbReference>
<dbReference type="InterPro" id="IPR013762">
    <property type="entry name" value="Integrase-like_cat_sf"/>
</dbReference>
<feature type="region of interest" description="Disordered" evidence="2">
    <location>
        <begin position="1"/>
        <end position="55"/>
    </location>
</feature>
<feature type="compositionally biased region" description="Low complexity" evidence="2">
    <location>
        <begin position="10"/>
        <end position="25"/>
    </location>
</feature>
<evidence type="ECO:0000259" key="4">
    <source>
        <dbReference type="Pfam" id="PF00078"/>
    </source>
</evidence>
<dbReference type="PANTHER" id="PTHR33050:SF7">
    <property type="entry name" value="RIBONUCLEASE H"/>
    <property type="match status" value="1"/>
</dbReference>
<dbReference type="STRING" id="145388.A0A0D2LN16"/>
<dbReference type="GO" id="GO:0015074">
    <property type="term" value="P:DNA integration"/>
    <property type="evidence" value="ECO:0007669"/>
    <property type="project" value="InterPro"/>
</dbReference>
<dbReference type="InterPro" id="IPR043502">
    <property type="entry name" value="DNA/RNA_pol_sf"/>
</dbReference>
<feature type="compositionally biased region" description="Polar residues" evidence="2">
    <location>
        <begin position="33"/>
        <end position="47"/>
    </location>
</feature>
<dbReference type="InterPro" id="IPR012337">
    <property type="entry name" value="RNaseH-like_sf"/>
</dbReference>
<dbReference type="PANTHER" id="PTHR33050">
    <property type="entry name" value="REVERSE TRANSCRIPTASE DOMAIN-CONTAINING PROTEIN"/>
    <property type="match status" value="1"/>
</dbReference>
<feature type="compositionally biased region" description="Low complexity" evidence="2">
    <location>
        <begin position="1162"/>
        <end position="1172"/>
    </location>
</feature>
<dbReference type="GO" id="GO:0003677">
    <property type="term" value="F:DNA binding"/>
    <property type="evidence" value="ECO:0007669"/>
    <property type="project" value="InterPro"/>
</dbReference>
<feature type="transmembrane region" description="Helical" evidence="3">
    <location>
        <begin position="116"/>
        <end position="136"/>
    </location>
</feature>
<keyword evidence="1" id="KW-0233">DNA recombination</keyword>
<dbReference type="Gene3D" id="3.10.10.10">
    <property type="entry name" value="HIV Type 1 Reverse Transcriptase, subunit A, domain 1"/>
    <property type="match status" value="1"/>
</dbReference>
<keyword evidence="5" id="KW-0489">Methyltransferase</keyword>
<dbReference type="InterPro" id="IPR011010">
    <property type="entry name" value="DNA_brk_join_enz"/>
</dbReference>
<evidence type="ECO:0000313" key="5">
    <source>
        <dbReference type="EMBL" id="KIY93159.1"/>
    </source>
</evidence>
<proteinExistence type="predicted"/>
<dbReference type="GO" id="GO:0003964">
    <property type="term" value="F:RNA-directed DNA polymerase activity"/>
    <property type="evidence" value="ECO:0007669"/>
    <property type="project" value="UniProtKB-KW"/>
</dbReference>
<dbReference type="InterPro" id="IPR008593">
    <property type="entry name" value="Dam_MeTrfase"/>
</dbReference>
<protein>
    <submittedName>
        <fullName evidence="5">Reverse transcriptase/ribonucleaseH/putative methyltransferase-like protein</fullName>
    </submittedName>
</protein>
<dbReference type="SUPFAM" id="SSF56349">
    <property type="entry name" value="DNA breaking-rejoining enzymes"/>
    <property type="match status" value="1"/>
</dbReference>
<dbReference type="KEGG" id="mng:MNEG_14804"/>
<name>A0A0D2LN16_9CHLO</name>
<keyword evidence="5" id="KW-0695">RNA-directed DNA polymerase</keyword>
<dbReference type="Gene3D" id="3.30.70.270">
    <property type="match status" value="1"/>
</dbReference>
<dbReference type="InterPro" id="IPR043128">
    <property type="entry name" value="Rev_trsase/Diguanyl_cyclase"/>
</dbReference>
<keyword evidence="6" id="KW-1185">Reference proteome</keyword>
<dbReference type="Pfam" id="PF00078">
    <property type="entry name" value="RVT_1"/>
    <property type="match status" value="1"/>
</dbReference>
<evidence type="ECO:0000256" key="3">
    <source>
        <dbReference type="SAM" id="Phobius"/>
    </source>
</evidence>
<dbReference type="SUPFAM" id="SSF53098">
    <property type="entry name" value="Ribonuclease H-like"/>
    <property type="match status" value="1"/>
</dbReference>
<dbReference type="AlphaFoldDB" id="A0A0D2LN16"/>
<dbReference type="GeneID" id="25732402"/>
<dbReference type="InterPro" id="IPR036397">
    <property type="entry name" value="RNaseH_sf"/>
</dbReference>
<dbReference type="GO" id="GO:0009007">
    <property type="term" value="F:site-specific DNA-methyltransferase (adenine-specific) activity"/>
    <property type="evidence" value="ECO:0007669"/>
    <property type="project" value="InterPro"/>
</dbReference>
<dbReference type="RefSeq" id="XP_013892179.1">
    <property type="nucleotide sequence ID" value="XM_014036725.1"/>
</dbReference>
<sequence length="1197" mass="131323">AERLREVAARLRAAGGTALATSASAKRPAAEQLSGNSAQRPNGSASAQLVHPRSKPALQAAAAAGRSSGADAIGARAQVEFEKRKQALGDAGAQPVELPNPSPPIMRGRLKQRLSAWRAVVTSTLVISWIALGVQLEWSAAAGPPAPKEKRNHKSALEHAGFLTTEIVRLEQSQVIMRREKRPAVVSPLGVVEQEGKLRMILDLRYVNKHLEHHKFKYETVAQLGDVLLPGDYIFCLDLKGGYHHVDMHEDAWEYLGFAWDNQYYVFTQMPFGLAPACWVFTKLMRELLKHWRRLGRRITNYIDDFCGGAADKDSSFEFQEDCKRDCADLNLLLSGGAKDQTAASPAEAVQLRKYLGFHADTAKGCLMATERKREKTFAALEPLLQRQPCRATVRELMELAGRLQDQRPAFGPLVSLKTFHMYKLIAEGQGPDPYRPKLDRWVLVTPEARAEMAWWADHFDQYNGSAPLWRGSKPGFVIHSDAAGTSDSGRGTLGGWGAWMVDRDGSVLRAAGKWTPPESLAPHAHSTWLEVNAAGLRALPAFNRDGRMDGRTVLLVVDNSAARYLIEKMGSTKPELQELLEKIFWYCFERGITLRAEWVPREENELADALSKIVDKNDWMLHEEEFGRLARRFGPFEVDLFASHTTRQLPKYFSLYHTPDTAGIDAFAQHWGRGCWCNPPFTLIGRVLRHARECGARMCLLAPAWPSAAWWHQLVLPGGTHFRPFVRECVVLPKRRDLFVPGAAGGTAPSGRAHWTVMALLVDFGQEAAAGWHRWRDAGDEELRLALGDEYDVTPPPMRGLLRRLLQDAAALRARATIQAAVRETRKMAQFFGLQQHEVLGVSDAQLAAYLTQLTEDSRAAGIGPSRVEGARAAVACMRTLRGLPAVDAGRRPLTALAAGVAARTLQPTRLHREPWALDDVKALVAAARGGDLADLMTGAAAALAFGGFMRAGEPLKIMVHPDLLVFQPGDAGVDAFLWASKTDQAMKGEWITVAAARGEPHCPVGLLKDLLKEGQYVTGFEQVPHLEDSWSRLDFGPLVRAVHRREGRLELRYKVWEMSPDKPFMPGVSASTFAERFAGLAERAGLPLAKRMLHCGRIGAASEAGRLRVAADLYQENGRWRSSKTAQLYTRRAAEARRGVSHAILTGKPPTAPQRGETGGAACAARAPEAPAQPGPAAPAPGQGGAGDASAARRG</sequence>
<reference evidence="5 6" key="1">
    <citation type="journal article" date="2013" name="BMC Genomics">
        <title>Reconstruction of the lipid metabolism for the microalga Monoraphidium neglectum from its genome sequence reveals characteristics suitable for biofuel production.</title>
        <authorList>
            <person name="Bogen C."/>
            <person name="Al-Dilaimi A."/>
            <person name="Albersmeier A."/>
            <person name="Wichmann J."/>
            <person name="Grundmann M."/>
            <person name="Rupp O."/>
            <person name="Lauersen K.J."/>
            <person name="Blifernez-Klassen O."/>
            <person name="Kalinowski J."/>
            <person name="Goesmann A."/>
            <person name="Mussgnug J.H."/>
            <person name="Kruse O."/>
        </authorList>
    </citation>
    <scope>NUCLEOTIDE SEQUENCE [LARGE SCALE GENOMIC DNA]</scope>
    <source>
        <strain evidence="5 6">SAG 48.87</strain>
    </source>
</reference>
<dbReference type="Gene3D" id="3.30.420.10">
    <property type="entry name" value="Ribonuclease H-like superfamily/Ribonuclease H"/>
    <property type="match status" value="1"/>
</dbReference>
<dbReference type="Proteomes" id="UP000054498">
    <property type="component" value="Unassembled WGS sequence"/>
</dbReference>
<organism evidence="5 6">
    <name type="scientific">Monoraphidium neglectum</name>
    <dbReference type="NCBI Taxonomy" id="145388"/>
    <lineage>
        <taxon>Eukaryota</taxon>
        <taxon>Viridiplantae</taxon>
        <taxon>Chlorophyta</taxon>
        <taxon>core chlorophytes</taxon>
        <taxon>Chlorophyceae</taxon>
        <taxon>CS clade</taxon>
        <taxon>Sphaeropleales</taxon>
        <taxon>Selenastraceae</taxon>
        <taxon>Monoraphidium</taxon>
    </lineage>
</organism>
<feature type="domain" description="Reverse transcriptase" evidence="4">
    <location>
        <begin position="196"/>
        <end position="335"/>
    </location>
</feature>
<feature type="non-terminal residue" evidence="5">
    <location>
        <position position="1"/>
    </location>
</feature>
<accession>A0A0D2LN16</accession>
<dbReference type="InterPro" id="IPR052055">
    <property type="entry name" value="Hepadnavirus_pol/RT"/>
</dbReference>
<evidence type="ECO:0000256" key="2">
    <source>
        <dbReference type="SAM" id="MobiDB-lite"/>
    </source>
</evidence>
<keyword evidence="5" id="KW-0808">Transferase</keyword>